<evidence type="ECO:0000313" key="5">
    <source>
        <dbReference type="EMBL" id="VDG30024.1"/>
    </source>
</evidence>
<evidence type="ECO:0000313" key="6">
    <source>
        <dbReference type="Proteomes" id="UP000289996"/>
    </source>
</evidence>
<evidence type="ECO:0000256" key="1">
    <source>
        <dbReference type="ARBA" id="ARBA00022729"/>
    </source>
</evidence>
<dbReference type="InterPro" id="IPR006146">
    <property type="entry name" value="5'-Nucleotdase_CS"/>
</dbReference>
<dbReference type="PANTHER" id="PTHR11575">
    <property type="entry name" value="5'-NUCLEOTIDASE-RELATED"/>
    <property type="match status" value="1"/>
</dbReference>
<evidence type="ECO:0000259" key="4">
    <source>
        <dbReference type="Pfam" id="PF02872"/>
    </source>
</evidence>
<gene>
    <name evidence="5" type="ORF">MUDAN_MDHGFNIF_01554</name>
</gene>
<protein>
    <submittedName>
        <fullName evidence="5">Multifunctional 2',3'-cyclic-nucleotide 2'-phosphodiesterase/5'-nucleotidase/3'-nucleotidase [Lactobacillus sp.CBA3605]</fullName>
    </submittedName>
</protein>
<dbReference type="OrthoDB" id="9793179at2"/>
<name>A0A660EA11_9LACO</name>
<dbReference type="RefSeq" id="WP_130844021.1">
    <property type="nucleotide sequence ID" value="NZ_BJDY01000009.1"/>
</dbReference>
<dbReference type="InterPro" id="IPR029052">
    <property type="entry name" value="Metallo-depent_PP-like"/>
</dbReference>
<keyword evidence="2" id="KW-0378">Hydrolase</keyword>
<keyword evidence="6" id="KW-1185">Reference proteome</keyword>
<dbReference type="InterPro" id="IPR006179">
    <property type="entry name" value="5_nucleotidase/apyrase"/>
</dbReference>
<sequence length="462" mass="51868">MNERVTILHTNDLHSHFEHWPLIRRYLLAQQTMQRAAGKTVLTLDLGDAIDRAHPLSEATRGQANVQLLNEIGYDAVTIGNNEGLGLTHQELDQLYQAANFDVVLDNLVDTQSNEQPKWALPAKVITTAGGTRILLLAFTAPFVLTYPLNGWTPASVKERLPELLKQYAGQYDVLVVMSHLGINVDRWLAKHYPSIDVIIGSHTHHLLVNGEQVQGVLVAAAGKYGEYIGQINLTIDAAHHVIASQAQTVETATLPTLPSDMTEIARWQQQGEQLLSQQVIARSPQQLKPHWHHPSELTALGLKAITSYAKTDLGMLNGGLFMRDLPAGPVNLNDLHTMLPHAMHVIRVTLSGQDLWRLVYEMELVRPFLNKYQIHGMGFRGQVFGYIQYQGLKWQASTHTLLVHDQPVELQRQYQMALLDHDLFIPFFPTINISGKTEILFKAFLRTVVGDYLATQWPVED</sequence>
<dbReference type="GO" id="GO:0030288">
    <property type="term" value="C:outer membrane-bounded periplasmic space"/>
    <property type="evidence" value="ECO:0007669"/>
    <property type="project" value="TreeGrafter"/>
</dbReference>
<dbReference type="InterPro" id="IPR011240">
    <property type="entry name" value="Pesterase_YunD"/>
</dbReference>
<dbReference type="InterPro" id="IPR008334">
    <property type="entry name" value="5'-Nucleotdase_C"/>
</dbReference>
<feature type="domain" description="5'-Nucleotidase C-terminal" evidence="4">
    <location>
        <begin position="288"/>
        <end position="422"/>
    </location>
</feature>
<dbReference type="CDD" id="cd00845">
    <property type="entry name" value="MPP_UshA_N_like"/>
    <property type="match status" value="1"/>
</dbReference>
<dbReference type="PANTHER" id="PTHR11575:SF23">
    <property type="entry name" value="5-NUCLEOTIDASE FAMILY PROTEIN"/>
    <property type="match status" value="1"/>
</dbReference>
<dbReference type="Gene3D" id="3.60.21.10">
    <property type="match status" value="1"/>
</dbReference>
<dbReference type="InterPro" id="IPR004843">
    <property type="entry name" value="Calcineurin-like_PHP"/>
</dbReference>
<dbReference type="PIRSF" id="PIRSF036361">
    <property type="entry name" value="YunD"/>
    <property type="match status" value="1"/>
</dbReference>
<keyword evidence="1" id="KW-0732">Signal</keyword>
<dbReference type="Pfam" id="PF02872">
    <property type="entry name" value="5_nucleotid_C"/>
    <property type="match status" value="1"/>
</dbReference>
<dbReference type="Pfam" id="PF00149">
    <property type="entry name" value="Metallophos"/>
    <property type="match status" value="1"/>
</dbReference>
<dbReference type="InterPro" id="IPR036907">
    <property type="entry name" value="5'-Nucleotdase_C_sf"/>
</dbReference>
<keyword evidence="2" id="KW-0547">Nucleotide-binding</keyword>
<dbReference type="AlphaFoldDB" id="A0A660EA11"/>
<evidence type="ECO:0000256" key="2">
    <source>
        <dbReference type="RuleBase" id="RU362119"/>
    </source>
</evidence>
<organism evidence="5 6">
    <name type="scientific">Lactiplantibacillus mudanjiangensis</name>
    <dbReference type="NCBI Taxonomy" id="1296538"/>
    <lineage>
        <taxon>Bacteria</taxon>
        <taxon>Bacillati</taxon>
        <taxon>Bacillota</taxon>
        <taxon>Bacilli</taxon>
        <taxon>Lactobacillales</taxon>
        <taxon>Lactobacillaceae</taxon>
        <taxon>Lactiplantibacillus</taxon>
    </lineage>
</organism>
<dbReference type="GO" id="GO:0008768">
    <property type="term" value="F:UDP-sugar diphosphatase activity"/>
    <property type="evidence" value="ECO:0007669"/>
    <property type="project" value="TreeGrafter"/>
</dbReference>
<reference evidence="5 6" key="1">
    <citation type="submission" date="2018-11" db="EMBL/GenBank/DDBJ databases">
        <authorList>
            <person name="Wuyts S."/>
        </authorList>
    </citation>
    <scope>NUCLEOTIDE SEQUENCE [LARGE SCALE GENOMIC DNA]</scope>
    <source>
        <strain evidence="5">Lactobacillus mudanjiangensis AMBF249</strain>
    </source>
</reference>
<dbReference type="GO" id="GO:0008253">
    <property type="term" value="F:5'-nucleotidase activity"/>
    <property type="evidence" value="ECO:0007669"/>
    <property type="project" value="TreeGrafter"/>
</dbReference>
<dbReference type="PRINTS" id="PR01607">
    <property type="entry name" value="APYRASEFAMLY"/>
</dbReference>
<dbReference type="Gene3D" id="3.90.780.10">
    <property type="entry name" value="5'-Nucleotidase, C-terminal domain"/>
    <property type="match status" value="1"/>
</dbReference>
<proteinExistence type="inferred from homology"/>
<dbReference type="GO" id="GO:0000166">
    <property type="term" value="F:nucleotide binding"/>
    <property type="evidence" value="ECO:0007669"/>
    <property type="project" value="UniProtKB-KW"/>
</dbReference>
<dbReference type="GO" id="GO:0046872">
    <property type="term" value="F:metal ion binding"/>
    <property type="evidence" value="ECO:0007669"/>
    <property type="project" value="InterPro"/>
</dbReference>
<dbReference type="SUPFAM" id="SSF56300">
    <property type="entry name" value="Metallo-dependent phosphatases"/>
    <property type="match status" value="1"/>
</dbReference>
<evidence type="ECO:0000259" key="3">
    <source>
        <dbReference type="Pfam" id="PF00149"/>
    </source>
</evidence>
<dbReference type="SUPFAM" id="SSF55816">
    <property type="entry name" value="5'-nucleotidase (syn. UDP-sugar hydrolase), C-terminal domain"/>
    <property type="match status" value="1"/>
</dbReference>
<dbReference type="EMBL" id="UYIG01000163">
    <property type="protein sequence ID" value="VDG30024.1"/>
    <property type="molecule type" value="Genomic_DNA"/>
</dbReference>
<dbReference type="Proteomes" id="UP000289996">
    <property type="component" value="Unassembled WGS sequence"/>
</dbReference>
<feature type="domain" description="Calcineurin-like phosphoesterase" evidence="3">
    <location>
        <begin position="6"/>
        <end position="206"/>
    </location>
</feature>
<dbReference type="PROSITE" id="PS00785">
    <property type="entry name" value="5_NUCLEOTIDASE_1"/>
    <property type="match status" value="1"/>
</dbReference>
<accession>A0A660EA11</accession>
<dbReference type="GO" id="GO:0009166">
    <property type="term" value="P:nucleotide catabolic process"/>
    <property type="evidence" value="ECO:0007669"/>
    <property type="project" value="InterPro"/>
</dbReference>
<comment type="similarity">
    <text evidence="2">Belongs to the 5'-nucleotidase family.</text>
</comment>